<evidence type="ECO:0000256" key="1">
    <source>
        <dbReference type="SAM" id="MobiDB-lite"/>
    </source>
</evidence>
<feature type="compositionally biased region" description="Basic residues" evidence="1">
    <location>
        <begin position="101"/>
        <end position="112"/>
    </location>
</feature>
<comment type="caution">
    <text evidence="2">The sequence shown here is derived from an EMBL/GenBank/DDBJ whole genome shotgun (WGS) entry which is preliminary data.</text>
</comment>
<proteinExistence type="predicted"/>
<feature type="region of interest" description="Disordered" evidence="1">
    <location>
        <begin position="90"/>
        <end position="114"/>
    </location>
</feature>
<gene>
    <name evidence="2" type="ORF">AAFF_G00176760</name>
</gene>
<dbReference type="EMBL" id="JAINUG010000235">
    <property type="protein sequence ID" value="KAJ8386082.1"/>
    <property type="molecule type" value="Genomic_DNA"/>
</dbReference>
<keyword evidence="3" id="KW-1185">Reference proteome</keyword>
<reference evidence="2" key="1">
    <citation type="journal article" date="2023" name="Science">
        <title>Genome structures resolve the early diversification of teleost fishes.</title>
        <authorList>
            <person name="Parey E."/>
            <person name="Louis A."/>
            <person name="Montfort J."/>
            <person name="Bouchez O."/>
            <person name="Roques C."/>
            <person name="Iampietro C."/>
            <person name="Lluch J."/>
            <person name="Castinel A."/>
            <person name="Donnadieu C."/>
            <person name="Desvignes T."/>
            <person name="Floi Bucao C."/>
            <person name="Jouanno E."/>
            <person name="Wen M."/>
            <person name="Mejri S."/>
            <person name="Dirks R."/>
            <person name="Jansen H."/>
            <person name="Henkel C."/>
            <person name="Chen W.J."/>
            <person name="Zahm M."/>
            <person name="Cabau C."/>
            <person name="Klopp C."/>
            <person name="Thompson A.W."/>
            <person name="Robinson-Rechavi M."/>
            <person name="Braasch I."/>
            <person name="Lecointre G."/>
            <person name="Bobe J."/>
            <person name="Postlethwait J.H."/>
            <person name="Berthelot C."/>
            <person name="Roest Crollius H."/>
            <person name="Guiguen Y."/>
        </authorList>
    </citation>
    <scope>NUCLEOTIDE SEQUENCE</scope>
    <source>
        <strain evidence="2">NC1722</strain>
    </source>
</reference>
<organism evidence="2 3">
    <name type="scientific">Aldrovandia affinis</name>
    <dbReference type="NCBI Taxonomy" id="143900"/>
    <lineage>
        <taxon>Eukaryota</taxon>
        <taxon>Metazoa</taxon>
        <taxon>Chordata</taxon>
        <taxon>Craniata</taxon>
        <taxon>Vertebrata</taxon>
        <taxon>Euteleostomi</taxon>
        <taxon>Actinopterygii</taxon>
        <taxon>Neopterygii</taxon>
        <taxon>Teleostei</taxon>
        <taxon>Notacanthiformes</taxon>
        <taxon>Halosauridae</taxon>
        <taxon>Aldrovandia</taxon>
    </lineage>
</organism>
<dbReference type="Gene3D" id="3.30.70.1820">
    <property type="entry name" value="L1 transposable element, RRM domain"/>
    <property type="match status" value="1"/>
</dbReference>
<evidence type="ECO:0000313" key="2">
    <source>
        <dbReference type="EMBL" id="KAJ8386082.1"/>
    </source>
</evidence>
<dbReference type="InterPro" id="IPR004244">
    <property type="entry name" value="Transposase_22"/>
</dbReference>
<dbReference type="Proteomes" id="UP001221898">
    <property type="component" value="Unassembled WGS sequence"/>
</dbReference>
<sequence>MQQFWTKLLDIEDRARHLNLHLVGLPESAEGSNAITFLQENLPKWIPSLQGDKIEIQRLYNTTTPGKTTPRTLIFCLFCYEDRQKILKGSRALESPPKHGVGTRRRRGRKLLQRSDRRWLPVDFDPSSSIPPY</sequence>
<evidence type="ECO:0000313" key="3">
    <source>
        <dbReference type="Proteomes" id="UP001221898"/>
    </source>
</evidence>
<name>A0AAD7W6Y8_9TELE</name>
<dbReference type="PANTHER" id="PTHR11505">
    <property type="entry name" value="L1 TRANSPOSABLE ELEMENT-RELATED"/>
    <property type="match status" value="1"/>
</dbReference>
<dbReference type="AlphaFoldDB" id="A0AAD7W6Y8"/>
<accession>A0AAD7W6Y8</accession>
<protein>
    <submittedName>
        <fullName evidence="2">Uncharacterized protein</fullName>
    </submittedName>
</protein>